<dbReference type="Pfam" id="PF00126">
    <property type="entry name" value="HTH_1"/>
    <property type="match status" value="1"/>
</dbReference>
<gene>
    <name evidence="6" type="ORF">J3U87_21595</name>
</gene>
<reference evidence="6" key="1">
    <citation type="submission" date="2021-03" db="EMBL/GenBank/DDBJ databases">
        <title>Acanthopleuribacteraceae sp. M133.</title>
        <authorList>
            <person name="Wang G."/>
        </authorList>
    </citation>
    <scope>NUCLEOTIDE SEQUENCE</scope>
    <source>
        <strain evidence="6">M133</strain>
    </source>
</reference>
<dbReference type="PANTHER" id="PTHR30419">
    <property type="entry name" value="HTH-TYPE TRANSCRIPTIONAL REGULATOR YBHD"/>
    <property type="match status" value="1"/>
</dbReference>
<dbReference type="EMBL" id="CP071793">
    <property type="protein sequence ID" value="QTD48188.1"/>
    <property type="molecule type" value="Genomic_DNA"/>
</dbReference>
<dbReference type="Pfam" id="PF03466">
    <property type="entry name" value="LysR_substrate"/>
    <property type="match status" value="1"/>
</dbReference>
<dbReference type="PRINTS" id="PR00039">
    <property type="entry name" value="HTHLYSR"/>
</dbReference>
<keyword evidence="4" id="KW-0804">Transcription</keyword>
<dbReference type="InterPro" id="IPR050950">
    <property type="entry name" value="HTH-type_LysR_regulators"/>
</dbReference>
<sequence length="293" mass="32715">MTFSLDELHTFVTVAREGNMTRAAGKLGVTQPALSWSVRRMEEKLDHALFVRTKKGVVLTRAGEMLLDRAEKLRREWENLTLDIREGQHEIRGSYSLGVHPTVALYTLPRFCPDLLASHPGLELRLVHRLSREVAEDVIELRVDLGIVVDPPAHPDLTRVPLYRDEICFWVRDKEAIEAPPSLVVCNSDLPQTEPLLAQAQEAGLLHQTRVMFTTELKLVEAMVASGSAVGLLPATIALNAVNGAFHRLPDTPLDRQIISLIWRADLQTSKASKAIRQAIVEALQQEPPVRTD</sequence>
<dbReference type="Proteomes" id="UP000663929">
    <property type="component" value="Chromosome"/>
</dbReference>
<evidence type="ECO:0000313" key="7">
    <source>
        <dbReference type="Proteomes" id="UP000663929"/>
    </source>
</evidence>
<dbReference type="PROSITE" id="PS50931">
    <property type="entry name" value="HTH_LYSR"/>
    <property type="match status" value="1"/>
</dbReference>
<dbReference type="CDD" id="cd05466">
    <property type="entry name" value="PBP2_LTTR_substrate"/>
    <property type="match status" value="1"/>
</dbReference>
<organism evidence="6 7">
    <name type="scientific">Sulfidibacter corallicola</name>
    <dbReference type="NCBI Taxonomy" id="2818388"/>
    <lineage>
        <taxon>Bacteria</taxon>
        <taxon>Pseudomonadati</taxon>
        <taxon>Acidobacteriota</taxon>
        <taxon>Holophagae</taxon>
        <taxon>Acanthopleuribacterales</taxon>
        <taxon>Acanthopleuribacteraceae</taxon>
        <taxon>Sulfidibacter</taxon>
    </lineage>
</organism>
<dbReference type="SUPFAM" id="SSF46785">
    <property type="entry name" value="Winged helix' DNA-binding domain"/>
    <property type="match status" value="1"/>
</dbReference>
<evidence type="ECO:0000256" key="1">
    <source>
        <dbReference type="ARBA" id="ARBA00009437"/>
    </source>
</evidence>
<keyword evidence="7" id="KW-1185">Reference proteome</keyword>
<name>A0A8A4THG2_SULCO</name>
<keyword evidence="3" id="KW-0238">DNA-binding</keyword>
<dbReference type="InterPro" id="IPR036390">
    <property type="entry name" value="WH_DNA-bd_sf"/>
</dbReference>
<dbReference type="GO" id="GO:0003677">
    <property type="term" value="F:DNA binding"/>
    <property type="evidence" value="ECO:0007669"/>
    <property type="project" value="UniProtKB-KW"/>
</dbReference>
<keyword evidence="2" id="KW-0805">Transcription regulation</keyword>
<evidence type="ECO:0000256" key="3">
    <source>
        <dbReference type="ARBA" id="ARBA00023125"/>
    </source>
</evidence>
<dbReference type="SUPFAM" id="SSF53850">
    <property type="entry name" value="Periplasmic binding protein-like II"/>
    <property type="match status" value="1"/>
</dbReference>
<dbReference type="FunFam" id="1.10.10.10:FF:000001">
    <property type="entry name" value="LysR family transcriptional regulator"/>
    <property type="match status" value="1"/>
</dbReference>
<evidence type="ECO:0000256" key="2">
    <source>
        <dbReference type="ARBA" id="ARBA00023015"/>
    </source>
</evidence>
<comment type="similarity">
    <text evidence="1">Belongs to the LysR transcriptional regulatory family.</text>
</comment>
<proteinExistence type="inferred from homology"/>
<dbReference type="Gene3D" id="3.40.190.290">
    <property type="match status" value="1"/>
</dbReference>
<dbReference type="InterPro" id="IPR005119">
    <property type="entry name" value="LysR_subst-bd"/>
</dbReference>
<protein>
    <submittedName>
        <fullName evidence="6">LysR family transcriptional regulator</fullName>
    </submittedName>
</protein>
<evidence type="ECO:0000256" key="4">
    <source>
        <dbReference type="ARBA" id="ARBA00023163"/>
    </source>
</evidence>
<dbReference type="InterPro" id="IPR036388">
    <property type="entry name" value="WH-like_DNA-bd_sf"/>
</dbReference>
<dbReference type="KEGG" id="scor:J3U87_21595"/>
<dbReference type="GO" id="GO:0003700">
    <property type="term" value="F:DNA-binding transcription factor activity"/>
    <property type="evidence" value="ECO:0007669"/>
    <property type="project" value="InterPro"/>
</dbReference>
<dbReference type="AlphaFoldDB" id="A0A8A4THG2"/>
<dbReference type="RefSeq" id="WP_237377846.1">
    <property type="nucleotide sequence ID" value="NZ_CP071793.1"/>
</dbReference>
<evidence type="ECO:0000313" key="6">
    <source>
        <dbReference type="EMBL" id="QTD48188.1"/>
    </source>
</evidence>
<feature type="domain" description="HTH lysR-type" evidence="5">
    <location>
        <begin position="1"/>
        <end position="60"/>
    </location>
</feature>
<dbReference type="Gene3D" id="1.10.10.10">
    <property type="entry name" value="Winged helix-like DNA-binding domain superfamily/Winged helix DNA-binding domain"/>
    <property type="match status" value="1"/>
</dbReference>
<evidence type="ECO:0000259" key="5">
    <source>
        <dbReference type="PROSITE" id="PS50931"/>
    </source>
</evidence>
<dbReference type="InterPro" id="IPR000847">
    <property type="entry name" value="LysR_HTH_N"/>
</dbReference>
<dbReference type="GO" id="GO:0005829">
    <property type="term" value="C:cytosol"/>
    <property type="evidence" value="ECO:0007669"/>
    <property type="project" value="TreeGrafter"/>
</dbReference>
<accession>A0A8A4THG2</accession>